<evidence type="ECO:0000256" key="5">
    <source>
        <dbReference type="ARBA" id="ARBA00023128"/>
    </source>
</evidence>
<keyword evidence="5 7" id="KW-0496">Mitochondrion</keyword>
<comment type="subcellular location">
    <subcellularLocation>
        <location evidence="1 7">Mitochondrion inner membrane</location>
        <topology evidence="1 7">Single-pass membrane protein</topology>
    </subcellularLocation>
</comment>
<keyword evidence="7" id="KW-1133">Transmembrane helix</keyword>
<dbReference type="GO" id="GO:0006123">
    <property type="term" value="P:mitochondrial electron transport, cytochrome c to oxygen"/>
    <property type="evidence" value="ECO:0007669"/>
    <property type="project" value="UniProtKB-UniRule"/>
</dbReference>
<dbReference type="InterPro" id="IPR036636">
    <property type="entry name" value="COX7C/Cox8_sf"/>
</dbReference>
<dbReference type="EMBL" id="WTXG01000002">
    <property type="protein sequence ID" value="KAI0307338.1"/>
    <property type="molecule type" value="Genomic_DNA"/>
</dbReference>
<dbReference type="AlphaFoldDB" id="A0AAD4MBZ4"/>
<protein>
    <recommendedName>
        <fullName evidence="7">Cytochrome c oxidase subunit 8, mitochondrial</fullName>
    </recommendedName>
    <alternativeName>
        <fullName evidence="7">Cytochrome c oxidase polypeptide VIII</fullName>
    </alternativeName>
</protein>
<sequence>MPTRGVHGYKHMPFNYEMSKAIFGAKVAVFLLTGFSIPGIAAYYQMYVQVFAYGVVSVLQPPFTQLPGTTANYLEALQEARRQKWDVQ</sequence>
<comment type="similarity">
    <text evidence="3 7">Belongs to the cytochrome c oxidase VIIc family.</text>
</comment>
<keyword evidence="4 7" id="KW-0999">Mitochondrion inner membrane</keyword>
<evidence type="ECO:0000256" key="6">
    <source>
        <dbReference type="ARBA" id="ARBA00023136"/>
    </source>
</evidence>
<evidence type="ECO:0000313" key="9">
    <source>
        <dbReference type="Proteomes" id="UP001203297"/>
    </source>
</evidence>
<name>A0AAD4MBZ4_9AGAM</name>
<evidence type="ECO:0000256" key="2">
    <source>
        <dbReference type="ARBA" id="ARBA00004673"/>
    </source>
</evidence>
<reference evidence="8" key="1">
    <citation type="journal article" date="2022" name="New Phytol.">
        <title>Evolutionary transition to the ectomycorrhizal habit in the genomes of a hyperdiverse lineage of mushroom-forming fungi.</title>
        <authorList>
            <person name="Looney B."/>
            <person name="Miyauchi S."/>
            <person name="Morin E."/>
            <person name="Drula E."/>
            <person name="Courty P.E."/>
            <person name="Kohler A."/>
            <person name="Kuo A."/>
            <person name="LaButti K."/>
            <person name="Pangilinan J."/>
            <person name="Lipzen A."/>
            <person name="Riley R."/>
            <person name="Andreopoulos W."/>
            <person name="He G."/>
            <person name="Johnson J."/>
            <person name="Nolan M."/>
            <person name="Tritt A."/>
            <person name="Barry K.W."/>
            <person name="Grigoriev I.V."/>
            <person name="Nagy L.G."/>
            <person name="Hibbett D."/>
            <person name="Henrissat B."/>
            <person name="Matheny P.B."/>
            <person name="Labbe J."/>
            <person name="Martin F.M."/>
        </authorList>
    </citation>
    <scope>NUCLEOTIDE SEQUENCE</scope>
    <source>
        <strain evidence="8">BPL690</strain>
    </source>
</reference>
<keyword evidence="7" id="KW-0812">Transmembrane</keyword>
<comment type="function">
    <text evidence="7">Component of the cytochrome c oxidase, the last enzyme in the mitochondrial electron transport chain which drives oxidative phosphorylation. The respiratory chain contains 3 multisubunit complexes succinate dehydrogenase (complex II, CII), ubiquinol-cytochrome c oxidoreductase (cytochrome b-c1 complex, complex III, CIII) and cytochrome c oxidase (complex IV, CIV), that cooperate to transfer electrons derived from NADH and succinate to molecular oxygen, creating an electrochemical gradient over the inner membrane that drives transmembrane transport and the ATP synthase. Cytochrome c oxidase is the component of the respiratory chain that catalyzes the reduction of oxygen to water. Electrons originating from reduced cytochrome c in the intermembrane space (IMS) are transferred via the dinuclear copper A center (CU(A)) of subunit 2 and heme A of subunit 1 to the active site in subunit 1, a binuclear center (BNC) formed by heme A3 and copper B (CU(B)). The BNC reduces molecular oxygen to 2 water molecules using 4 electrons from cytochrome c in the IMS and 4 protons from the mitochondrial matrix.</text>
</comment>
<dbReference type="Gene3D" id="4.10.49.10">
    <property type="entry name" value="Cytochrome c oxidase subunit VIIc"/>
    <property type="match status" value="1"/>
</dbReference>
<evidence type="ECO:0000256" key="1">
    <source>
        <dbReference type="ARBA" id="ARBA00004434"/>
    </source>
</evidence>
<evidence type="ECO:0000256" key="4">
    <source>
        <dbReference type="ARBA" id="ARBA00022792"/>
    </source>
</evidence>
<keyword evidence="9" id="KW-1185">Reference proteome</keyword>
<keyword evidence="7" id="KW-0809">Transit peptide</keyword>
<feature type="transmembrane region" description="Helical" evidence="7">
    <location>
        <begin position="21"/>
        <end position="44"/>
    </location>
</feature>
<evidence type="ECO:0000313" key="8">
    <source>
        <dbReference type="EMBL" id="KAI0307338.1"/>
    </source>
</evidence>
<comment type="pathway">
    <text evidence="2 7">Energy metabolism; oxidative phosphorylation.</text>
</comment>
<comment type="subunit">
    <text evidence="7">Component of the cytochrome c oxidase (complex IV, CIV), a multisubunit enzyme composed of a catalytic core of 3 subunits and several supernumerary subunits. The complex exists as a monomer or a dimer and forms supercomplexes (SCs) in the inner mitochondrial membrane with ubiquinol-cytochrome c oxidoreductase (cytochrome b-c1 complex, complex III, CIII).</text>
</comment>
<dbReference type="GO" id="GO:0045277">
    <property type="term" value="C:respiratory chain complex IV"/>
    <property type="evidence" value="ECO:0007669"/>
    <property type="project" value="UniProtKB-UniRule"/>
</dbReference>
<evidence type="ECO:0000256" key="3">
    <source>
        <dbReference type="ARBA" id="ARBA00010514"/>
    </source>
</evidence>
<dbReference type="Pfam" id="PF02935">
    <property type="entry name" value="COX7C"/>
    <property type="match status" value="1"/>
</dbReference>
<accession>A0AAD4MBZ4</accession>
<organism evidence="8 9">
    <name type="scientific">Multifurca ochricompacta</name>
    <dbReference type="NCBI Taxonomy" id="376703"/>
    <lineage>
        <taxon>Eukaryota</taxon>
        <taxon>Fungi</taxon>
        <taxon>Dikarya</taxon>
        <taxon>Basidiomycota</taxon>
        <taxon>Agaricomycotina</taxon>
        <taxon>Agaricomycetes</taxon>
        <taxon>Russulales</taxon>
        <taxon>Russulaceae</taxon>
        <taxon>Multifurca</taxon>
    </lineage>
</organism>
<proteinExistence type="inferred from homology"/>
<dbReference type="InterPro" id="IPR004202">
    <property type="entry name" value="COX7C/Cox8"/>
</dbReference>
<dbReference type="Proteomes" id="UP001203297">
    <property type="component" value="Unassembled WGS sequence"/>
</dbReference>
<keyword evidence="6 7" id="KW-0472">Membrane</keyword>
<gene>
    <name evidence="8" type="ORF">B0F90DRAFT_1814102</name>
</gene>
<dbReference type="GO" id="GO:0005743">
    <property type="term" value="C:mitochondrial inner membrane"/>
    <property type="evidence" value="ECO:0007669"/>
    <property type="project" value="UniProtKB-SubCell"/>
</dbReference>
<evidence type="ECO:0000256" key="7">
    <source>
        <dbReference type="RuleBase" id="RU368123"/>
    </source>
</evidence>
<comment type="caution">
    <text evidence="8">The sequence shown here is derived from an EMBL/GenBank/DDBJ whole genome shotgun (WGS) entry which is preliminary data.</text>
</comment>